<name>A0AA97I5L1_9MICO</name>
<dbReference type="InterPro" id="IPR010982">
    <property type="entry name" value="Lambda_DNA-bd_dom_sf"/>
</dbReference>
<gene>
    <name evidence="3" type="ORF">N8K70_09600</name>
</gene>
<dbReference type="PANTHER" id="PTHR35010:SF2">
    <property type="entry name" value="BLL4672 PROTEIN"/>
    <property type="match status" value="1"/>
</dbReference>
<accession>A0AA97I5L1</accession>
<dbReference type="Proteomes" id="UP001305498">
    <property type="component" value="Chromosome"/>
</dbReference>
<evidence type="ECO:0000313" key="4">
    <source>
        <dbReference type="Proteomes" id="UP001305498"/>
    </source>
</evidence>
<protein>
    <submittedName>
        <fullName evidence="3">Helix-turn-helix domain-containing protein</fullName>
    </submittedName>
</protein>
<dbReference type="KEGG" id="mbet:N8K70_09600"/>
<evidence type="ECO:0000259" key="2">
    <source>
        <dbReference type="Pfam" id="PF17765"/>
    </source>
</evidence>
<feature type="compositionally biased region" description="Basic and acidic residues" evidence="1">
    <location>
        <begin position="1"/>
        <end position="10"/>
    </location>
</feature>
<dbReference type="GO" id="GO:0003677">
    <property type="term" value="F:DNA binding"/>
    <property type="evidence" value="ECO:0007669"/>
    <property type="project" value="InterPro"/>
</dbReference>
<feature type="domain" description="MmyB-like transcription regulator ligand binding" evidence="2">
    <location>
        <begin position="97"/>
        <end position="147"/>
    </location>
</feature>
<evidence type="ECO:0000256" key="1">
    <source>
        <dbReference type="SAM" id="MobiDB-lite"/>
    </source>
</evidence>
<reference evidence="3 4" key="1">
    <citation type="submission" date="2023-02" db="EMBL/GenBank/DDBJ databases">
        <title>Microbacterium betulae sp. nov., isolated from birch wood.</title>
        <authorList>
            <person name="Pasciak M."/>
            <person name="Pawlik K.J."/>
            <person name="Martynowski D."/>
            <person name="Laczmanski L."/>
            <person name="Ciekot J."/>
            <person name="Szponar B."/>
            <person name="Wojcik-Fatla A."/>
            <person name="Mackiewicz B."/>
            <person name="Farian E."/>
            <person name="Cholewa G."/>
            <person name="Cholewa A."/>
            <person name="Dutkiewicz J."/>
        </authorList>
    </citation>
    <scope>NUCLEOTIDE SEQUENCE [LARGE SCALE GENOMIC DNA]</scope>
    <source>
        <strain evidence="3 4">AB</strain>
    </source>
</reference>
<dbReference type="RefSeq" id="WP_317138125.1">
    <property type="nucleotide sequence ID" value="NZ_CP118157.1"/>
</dbReference>
<sequence length="162" mass="18242">MSDNRPGEHLRARRGQLHPEAIGFSAHGRRRVPGLRRDEIATMAGLSVDDHTRLEQGRERHPSVQVVKTLRRAPRLDHEARLHLFHVARMIPGPDRGAAPDHRRVNEVLRTLLARSPESARLWERHDARGKRLESAGFHLTLLGTLAATPAGRYAKGARDEP</sequence>
<dbReference type="AlphaFoldDB" id="A0AA97I5L1"/>
<proteinExistence type="predicted"/>
<dbReference type="EMBL" id="CP118157">
    <property type="protein sequence ID" value="WOF21647.1"/>
    <property type="molecule type" value="Genomic_DNA"/>
</dbReference>
<organism evidence="3 4">
    <name type="scientific">Microbacterium betulae</name>
    <dbReference type="NCBI Taxonomy" id="2981139"/>
    <lineage>
        <taxon>Bacteria</taxon>
        <taxon>Bacillati</taxon>
        <taxon>Actinomycetota</taxon>
        <taxon>Actinomycetes</taxon>
        <taxon>Micrococcales</taxon>
        <taxon>Microbacteriaceae</taxon>
        <taxon>Microbacterium</taxon>
    </lineage>
</organism>
<dbReference type="Gene3D" id="1.10.260.40">
    <property type="entry name" value="lambda repressor-like DNA-binding domains"/>
    <property type="match status" value="1"/>
</dbReference>
<feature type="region of interest" description="Disordered" evidence="1">
    <location>
        <begin position="1"/>
        <end position="20"/>
    </location>
</feature>
<keyword evidence="4" id="KW-1185">Reference proteome</keyword>
<dbReference type="InterPro" id="IPR041413">
    <property type="entry name" value="MLTR_LBD"/>
</dbReference>
<evidence type="ECO:0000313" key="3">
    <source>
        <dbReference type="EMBL" id="WOF21647.1"/>
    </source>
</evidence>
<dbReference type="Pfam" id="PF17765">
    <property type="entry name" value="MLTR_LBD"/>
    <property type="match status" value="1"/>
</dbReference>
<dbReference type="PANTHER" id="PTHR35010">
    <property type="entry name" value="BLL4672 PROTEIN-RELATED"/>
    <property type="match status" value="1"/>
</dbReference>